<feature type="compositionally biased region" description="Polar residues" evidence="1">
    <location>
        <begin position="28"/>
        <end position="48"/>
    </location>
</feature>
<feature type="compositionally biased region" description="Basic and acidic residues" evidence="1">
    <location>
        <begin position="71"/>
        <end position="82"/>
    </location>
</feature>
<gene>
    <name evidence="2" type="ORF">AXG93_3667s1030</name>
</gene>
<proteinExistence type="predicted"/>
<dbReference type="Proteomes" id="UP000077202">
    <property type="component" value="Unassembled WGS sequence"/>
</dbReference>
<accession>A0A176VZP3</accession>
<evidence type="ECO:0000313" key="2">
    <source>
        <dbReference type="EMBL" id="OAE26259.1"/>
    </source>
</evidence>
<name>A0A176VZP3_MARPO</name>
<evidence type="ECO:0000256" key="1">
    <source>
        <dbReference type="SAM" id="MobiDB-lite"/>
    </source>
</evidence>
<sequence>MWEPGGYYVYTVNDIAYAPAPRPTIRFVTSPSKDDVQVNQVDLNPNTTDPDDAWPDNEVMAGKVKTQSATRRKDASHGSSKRDKTRHPSSPKANASTPEDRRPKTSAPSAQQNRPLIEE</sequence>
<dbReference type="AlphaFoldDB" id="A0A176VZP3"/>
<organism evidence="2 3">
    <name type="scientific">Marchantia polymorpha subsp. ruderalis</name>
    <dbReference type="NCBI Taxonomy" id="1480154"/>
    <lineage>
        <taxon>Eukaryota</taxon>
        <taxon>Viridiplantae</taxon>
        <taxon>Streptophyta</taxon>
        <taxon>Embryophyta</taxon>
        <taxon>Marchantiophyta</taxon>
        <taxon>Marchantiopsida</taxon>
        <taxon>Marchantiidae</taxon>
        <taxon>Marchantiales</taxon>
        <taxon>Marchantiaceae</taxon>
        <taxon>Marchantia</taxon>
    </lineage>
</organism>
<dbReference type="EMBL" id="LVLJ01002204">
    <property type="protein sequence ID" value="OAE26259.1"/>
    <property type="molecule type" value="Genomic_DNA"/>
</dbReference>
<evidence type="ECO:0000313" key="3">
    <source>
        <dbReference type="Proteomes" id="UP000077202"/>
    </source>
</evidence>
<comment type="caution">
    <text evidence="2">The sequence shown here is derived from an EMBL/GenBank/DDBJ whole genome shotgun (WGS) entry which is preliminary data.</text>
</comment>
<feature type="compositionally biased region" description="Polar residues" evidence="1">
    <location>
        <begin position="106"/>
        <end position="119"/>
    </location>
</feature>
<feature type="region of interest" description="Disordered" evidence="1">
    <location>
        <begin position="28"/>
        <end position="119"/>
    </location>
</feature>
<keyword evidence="3" id="KW-1185">Reference proteome</keyword>
<reference evidence="2" key="1">
    <citation type="submission" date="2016-03" db="EMBL/GenBank/DDBJ databases">
        <title>Mechanisms controlling the formation of the plant cell surface in tip-growing cells are functionally conserved among land plants.</title>
        <authorList>
            <person name="Honkanen S."/>
            <person name="Jones V.A."/>
            <person name="Morieri G."/>
            <person name="Champion C."/>
            <person name="Hetherington A.J."/>
            <person name="Kelly S."/>
            <person name="Saint-Marcoux D."/>
            <person name="Proust H."/>
            <person name="Prescott H."/>
            <person name="Dolan L."/>
        </authorList>
    </citation>
    <scope>NUCLEOTIDE SEQUENCE [LARGE SCALE GENOMIC DNA]</scope>
    <source>
        <tissue evidence="2">Whole gametophyte</tissue>
    </source>
</reference>
<protein>
    <submittedName>
        <fullName evidence="2">Uncharacterized protein</fullName>
    </submittedName>
</protein>